<sequence length="210" mass="21984">MREAERIRVLVLAACRPLRQALRQALEHEGIDVVGESASGRDALALVRALAPQVTVVDELLVDGDARTVCRDLGEAGTSTGYVVLSSQDPGPLALPGDPILVPRRTAGGELPEAVRTAARRSAAALATATATATATAGRPAAAGPIHRDILAMLQDLRSRGSQQLAVLVDSWEPAVKRHRPTSERTGCPCAACGAPWPCPLLLDIVQDLS</sequence>
<feature type="modified residue" description="4-aspartylphosphate" evidence="1">
    <location>
        <position position="58"/>
    </location>
</feature>
<dbReference type="GO" id="GO:0000160">
    <property type="term" value="P:phosphorelay signal transduction system"/>
    <property type="evidence" value="ECO:0007669"/>
    <property type="project" value="InterPro"/>
</dbReference>
<evidence type="ECO:0000256" key="1">
    <source>
        <dbReference type="PROSITE-ProRule" id="PRU00169"/>
    </source>
</evidence>
<dbReference type="EMBL" id="CP014519">
    <property type="protein sequence ID" value="AMM34760.1"/>
    <property type="molecule type" value="Genomic_DNA"/>
</dbReference>
<keyword evidence="1" id="KW-0597">Phosphoprotein</keyword>
<organism evidence="3 4">
    <name type="scientific">Sinomonas atrocyanea</name>
    <dbReference type="NCBI Taxonomy" id="37927"/>
    <lineage>
        <taxon>Bacteria</taxon>
        <taxon>Bacillati</taxon>
        <taxon>Actinomycetota</taxon>
        <taxon>Actinomycetes</taxon>
        <taxon>Micrococcales</taxon>
        <taxon>Micrococcaceae</taxon>
        <taxon>Sinomonas</taxon>
    </lineage>
</organism>
<geneLocation type="plasmid" evidence="3 4">
    <name>pSA01</name>
</geneLocation>
<keyword evidence="3" id="KW-0614">Plasmid</keyword>
<dbReference type="Proteomes" id="UP000070134">
    <property type="component" value="Plasmid pSA01"/>
</dbReference>
<feature type="domain" description="Response regulatory" evidence="2">
    <location>
        <begin position="8"/>
        <end position="119"/>
    </location>
</feature>
<name>A0A127A5L0_9MICC</name>
<dbReference type="Gene3D" id="3.40.50.2300">
    <property type="match status" value="1"/>
</dbReference>
<protein>
    <submittedName>
        <fullName evidence="3">Response regulator containing a CheY-like receiver domain and an HTH DNA-binding domain protein</fullName>
    </submittedName>
</protein>
<dbReference type="GO" id="GO:0003677">
    <property type="term" value="F:DNA binding"/>
    <property type="evidence" value="ECO:0007669"/>
    <property type="project" value="UniProtKB-KW"/>
</dbReference>
<proteinExistence type="predicted"/>
<dbReference type="InterPro" id="IPR001789">
    <property type="entry name" value="Sig_transdc_resp-reg_receiver"/>
</dbReference>
<dbReference type="PROSITE" id="PS50110">
    <property type="entry name" value="RESPONSE_REGULATORY"/>
    <property type="match status" value="1"/>
</dbReference>
<dbReference type="OrthoDB" id="9808843at2"/>
<reference evidence="3 4" key="1">
    <citation type="submission" date="2016-02" db="EMBL/GenBank/DDBJ databases">
        <title>Complete genome of Sinomonas atrocyanea KCTC 3377.</title>
        <authorList>
            <person name="Kim K.M."/>
        </authorList>
    </citation>
    <scope>NUCLEOTIDE SEQUENCE [LARGE SCALE GENOMIC DNA]</scope>
    <source>
        <strain evidence="3 4">KCTC 3377</strain>
        <plasmid evidence="3 4">pSA01</plasmid>
    </source>
</reference>
<keyword evidence="4" id="KW-1185">Reference proteome</keyword>
<dbReference type="AlphaFoldDB" id="A0A127A5L0"/>
<keyword evidence="3" id="KW-0238">DNA-binding</keyword>
<gene>
    <name evidence="3" type="ORF">SA2016_4108</name>
</gene>
<accession>A0A127A5L0</accession>
<dbReference type="RefSeq" id="WP_066503056.1">
    <property type="nucleotide sequence ID" value="NZ_BJMO01000078.1"/>
</dbReference>
<evidence type="ECO:0000313" key="3">
    <source>
        <dbReference type="EMBL" id="AMM34760.1"/>
    </source>
</evidence>
<dbReference type="KEGG" id="satk:SA2016_4108"/>
<evidence type="ECO:0000313" key="4">
    <source>
        <dbReference type="Proteomes" id="UP000070134"/>
    </source>
</evidence>
<dbReference type="SUPFAM" id="SSF52172">
    <property type="entry name" value="CheY-like"/>
    <property type="match status" value="1"/>
</dbReference>
<dbReference type="InterPro" id="IPR011006">
    <property type="entry name" value="CheY-like_superfamily"/>
</dbReference>
<evidence type="ECO:0000259" key="2">
    <source>
        <dbReference type="PROSITE" id="PS50110"/>
    </source>
</evidence>